<feature type="transmembrane region" description="Helical" evidence="7">
    <location>
        <begin position="129"/>
        <end position="146"/>
    </location>
</feature>
<evidence type="ECO:0000256" key="5">
    <source>
        <dbReference type="ARBA" id="ARBA00023136"/>
    </source>
</evidence>
<protein>
    <recommendedName>
        <fullName evidence="10">Fusaric acid resistance protein</fullName>
    </recommendedName>
</protein>
<feature type="transmembrane region" description="Helical" evidence="7">
    <location>
        <begin position="419"/>
        <end position="436"/>
    </location>
</feature>
<evidence type="ECO:0000256" key="2">
    <source>
        <dbReference type="ARBA" id="ARBA00022475"/>
    </source>
</evidence>
<feature type="transmembrane region" description="Helical" evidence="7">
    <location>
        <begin position="78"/>
        <end position="98"/>
    </location>
</feature>
<feature type="coiled-coil region" evidence="6">
    <location>
        <begin position="306"/>
        <end position="340"/>
    </location>
</feature>
<dbReference type="PANTHER" id="PTHR30509">
    <property type="entry name" value="P-HYDROXYBENZOIC ACID EFFLUX PUMP SUBUNIT-RELATED"/>
    <property type="match status" value="1"/>
</dbReference>
<dbReference type="GeneID" id="57397659"/>
<accession>A0A679GJA9</accession>
<dbReference type="GO" id="GO:0005886">
    <property type="term" value="C:plasma membrane"/>
    <property type="evidence" value="ECO:0007669"/>
    <property type="project" value="UniProtKB-SubCell"/>
</dbReference>
<feature type="transmembrane region" description="Helical" evidence="7">
    <location>
        <begin position="527"/>
        <end position="553"/>
    </location>
</feature>
<gene>
    <name evidence="8" type="ORF">PtoMrB4_24350</name>
</gene>
<proteinExistence type="predicted"/>
<dbReference type="KEGG" id="poj:PtoMrB4_24350"/>
<name>A0A679GJA9_9GAMM</name>
<evidence type="ECO:0008006" key="10">
    <source>
        <dbReference type="Google" id="ProtNLM"/>
    </source>
</evidence>
<evidence type="ECO:0000256" key="7">
    <source>
        <dbReference type="SAM" id="Phobius"/>
    </source>
</evidence>
<evidence type="ECO:0000313" key="8">
    <source>
        <dbReference type="EMBL" id="BCA28458.1"/>
    </source>
</evidence>
<dbReference type="Proteomes" id="UP000501237">
    <property type="component" value="Chromosome"/>
</dbReference>
<feature type="transmembrane region" description="Helical" evidence="7">
    <location>
        <begin position="104"/>
        <end position="122"/>
    </location>
</feature>
<dbReference type="InterPro" id="IPR006726">
    <property type="entry name" value="PHBA_efflux_AaeB/fusaric-R"/>
</dbReference>
<feature type="transmembrane region" description="Helical" evidence="7">
    <location>
        <begin position="392"/>
        <end position="413"/>
    </location>
</feature>
<comment type="subcellular location">
    <subcellularLocation>
        <location evidence="1">Cell membrane</location>
        <topology evidence="1">Multi-pass membrane protein</topology>
    </subcellularLocation>
</comment>
<evidence type="ECO:0000256" key="4">
    <source>
        <dbReference type="ARBA" id="ARBA00022989"/>
    </source>
</evidence>
<evidence type="ECO:0000256" key="3">
    <source>
        <dbReference type="ARBA" id="ARBA00022692"/>
    </source>
</evidence>
<keyword evidence="4 7" id="KW-1133">Transmembrane helix</keyword>
<keyword evidence="5 7" id="KW-0472">Membrane</keyword>
<dbReference type="PANTHER" id="PTHR30509:SF40">
    <property type="entry name" value="BLR3852 PROTEIN"/>
    <property type="match status" value="1"/>
</dbReference>
<feature type="transmembrane region" description="Helical" evidence="7">
    <location>
        <begin position="472"/>
        <end position="491"/>
    </location>
</feature>
<keyword evidence="6" id="KW-0175">Coiled coil</keyword>
<dbReference type="RefSeq" id="WP_142009896.1">
    <property type="nucleotide sequence ID" value="NZ_AP022642.1"/>
</dbReference>
<keyword evidence="3 7" id="KW-0812">Transmembrane</keyword>
<evidence type="ECO:0000256" key="6">
    <source>
        <dbReference type="SAM" id="Coils"/>
    </source>
</evidence>
<evidence type="ECO:0000313" key="9">
    <source>
        <dbReference type="Proteomes" id="UP000501237"/>
    </source>
</evidence>
<feature type="transmembrane region" description="Helical" evidence="7">
    <location>
        <begin position="158"/>
        <end position="179"/>
    </location>
</feature>
<keyword evidence="2" id="KW-1003">Cell membrane</keyword>
<feature type="transmembrane region" description="Helical" evidence="7">
    <location>
        <begin position="30"/>
        <end position="48"/>
    </location>
</feature>
<reference evidence="8 9" key="1">
    <citation type="journal article" date="2020" name="Microbiol. Resour. Announc.">
        <title>Complete genome sequence of Pseudomonas otitidis strain MrB4, isolated from Lake Biwa in Japan.</title>
        <authorList>
            <person name="Miyazaki K."/>
            <person name="Hase E."/>
            <person name="Maruya T."/>
        </authorList>
    </citation>
    <scope>NUCLEOTIDE SEQUENCE [LARGE SCALE GENOMIC DNA]</scope>
    <source>
        <strain evidence="8 9">MrB4</strain>
    </source>
</reference>
<sequence>MAASHGGLRLPDAEAWRRAFFEWARSDGVTWVYIGKVLLAALVTLWLAMRLELPQPSTATITVFIVMQPQSGQVLAKGFYRILGSLVGLTVMVALIALFAQERVLFLLVSSLWIGLCTVGATRYRDFRSYACVLAGYTATLIGLPATTHPEAAFMQALWRILEIALGIGCASLVSALILPQTSSAAMRNALYQRFGAFAAFVLEHLDGGDRQRFEASNVAFASQAVGLEALRSATGFEDPHMRLRSGRLSRLNSEFMALTTRYHALHQLLARLRAQGDGTVLQALEPCLAGVREVLGPWRERPLTDQDALALAERLEDRRQQLKQRIRDARARLLAAGADEAQRLDFDTAAELLYRFADELQGYTRTHASLASHRHERENWKPSFAAKASSLAALVAGARTALMVLVFGLFWIETAWPSGSSFVLNAAAVAALVSAAPNPARMAMQMAMGTVLAAILGFTVTFFVLPHLDGFPLLALAVAPVFAFGAFLSVRPQWAGYGLGLLVFFSFGAIPANLTVYDPGRMLNEYLALILAQALAAVVTAVILPPTSAWLWRRLERDLRQRVVLATSERGELLPAAFDSGTRDLLNQAYGVASGRPEVQRGLLRWTFQVLEVGHAVLELRREQALLPAAPCYAEDQPWRQAVRAMGRALARLFMKPGAGNLERARLAVEQAIDAVRATEEPGGADFEQSRLRRVLSYLHFIRTSLLDPQSPLRGSAPAGAPAHAA</sequence>
<evidence type="ECO:0000256" key="1">
    <source>
        <dbReference type="ARBA" id="ARBA00004651"/>
    </source>
</evidence>
<organism evidence="8 9">
    <name type="scientific">Metapseudomonas otitidis</name>
    <dbReference type="NCBI Taxonomy" id="319939"/>
    <lineage>
        <taxon>Bacteria</taxon>
        <taxon>Pseudomonadati</taxon>
        <taxon>Pseudomonadota</taxon>
        <taxon>Gammaproteobacteria</taxon>
        <taxon>Pseudomonadales</taxon>
        <taxon>Pseudomonadaceae</taxon>
        <taxon>Metapseudomonas</taxon>
    </lineage>
</organism>
<dbReference type="GO" id="GO:0022857">
    <property type="term" value="F:transmembrane transporter activity"/>
    <property type="evidence" value="ECO:0007669"/>
    <property type="project" value="InterPro"/>
</dbReference>
<dbReference type="Pfam" id="PF04632">
    <property type="entry name" value="FUSC"/>
    <property type="match status" value="1"/>
</dbReference>
<dbReference type="AlphaFoldDB" id="A0A679GJA9"/>
<feature type="transmembrane region" description="Helical" evidence="7">
    <location>
        <begin position="448"/>
        <end position="466"/>
    </location>
</feature>
<feature type="transmembrane region" description="Helical" evidence="7">
    <location>
        <begin position="498"/>
        <end position="515"/>
    </location>
</feature>
<dbReference type="EMBL" id="AP022642">
    <property type="protein sequence ID" value="BCA28458.1"/>
    <property type="molecule type" value="Genomic_DNA"/>
</dbReference>